<dbReference type="SUPFAM" id="SSF53955">
    <property type="entry name" value="Lysozyme-like"/>
    <property type="match status" value="1"/>
</dbReference>
<dbReference type="GO" id="GO:0008843">
    <property type="term" value="F:endochitinase activity"/>
    <property type="evidence" value="ECO:0007669"/>
    <property type="project" value="UniProtKB-EC"/>
</dbReference>
<evidence type="ECO:0000313" key="14">
    <source>
        <dbReference type="Proteomes" id="UP000775213"/>
    </source>
</evidence>
<organism evidence="13 14">
    <name type="scientific">Dendrobium chrysotoxum</name>
    <name type="common">Orchid</name>
    <dbReference type="NCBI Taxonomy" id="161865"/>
    <lineage>
        <taxon>Eukaryota</taxon>
        <taxon>Viridiplantae</taxon>
        <taxon>Streptophyta</taxon>
        <taxon>Embryophyta</taxon>
        <taxon>Tracheophyta</taxon>
        <taxon>Spermatophyta</taxon>
        <taxon>Magnoliopsida</taxon>
        <taxon>Liliopsida</taxon>
        <taxon>Asparagales</taxon>
        <taxon>Orchidaceae</taxon>
        <taxon>Epidendroideae</taxon>
        <taxon>Malaxideae</taxon>
        <taxon>Dendrobiinae</taxon>
        <taxon>Dendrobium</taxon>
    </lineage>
</organism>
<evidence type="ECO:0000256" key="11">
    <source>
        <dbReference type="SAM" id="SignalP"/>
    </source>
</evidence>
<proteinExistence type="predicted"/>
<dbReference type="CDD" id="cd00325">
    <property type="entry name" value="chitinase_GH19"/>
    <property type="match status" value="1"/>
</dbReference>
<dbReference type="PIRSF" id="PIRSF001060">
    <property type="entry name" value="Endochitinase"/>
    <property type="match status" value="1"/>
</dbReference>
<reference evidence="13 14" key="1">
    <citation type="journal article" date="2021" name="Hortic Res">
        <title>Chromosome-scale assembly of the Dendrobium chrysotoxum genome enhances the understanding of orchid evolution.</title>
        <authorList>
            <person name="Zhang Y."/>
            <person name="Zhang G.Q."/>
            <person name="Zhang D."/>
            <person name="Liu X.D."/>
            <person name="Xu X.Y."/>
            <person name="Sun W.H."/>
            <person name="Yu X."/>
            <person name="Zhu X."/>
            <person name="Wang Z.W."/>
            <person name="Zhao X."/>
            <person name="Zhong W.Y."/>
            <person name="Chen H."/>
            <person name="Yin W.L."/>
            <person name="Huang T."/>
            <person name="Niu S.C."/>
            <person name="Liu Z.J."/>
        </authorList>
    </citation>
    <scope>NUCLEOTIDE SEQUENCE [LARGE SCALE GENOMIC DNA]</scope>
    <source>
        <strain evidence="13">Lindl</strain>
    </source>
</reference>
<evidence type="ECO:0000256" key="8">
    <source>
        <dbReference type="ARBA" id="ARBA00023326"/>
    </source>
</evidence>
<comment type="catalytic activity">
    <reaction evidence="1">
        <text>Random endo-hydrolysis of N-acetyl-beta-D-glucosaminide (1-&gt;4)-beta-linkages in chitin and chitodextrins.</text>
        <dbReference type="EC" id="3.2.1.14"/>
    </reaction>
</comment>
<keyword evidence="3 11" id="KW-0732">Signal</keyword>
<dbReference type="Gene3D" id="1.10.530.10">
    <property type="match status" value="1"/>
</dbReference>
<dbReference type="InterPro" id="IPR023346">
    <property type="entry name" value="Lysozyme-like_dom_sf"/>
</dbReference>
<feature type="disulfide bond" evidence="10">
    <location>
        <begin position="245"/>
        <end position="277"/>
    </location>
</feature>
<feature type="chain" id="PRO_5043574594" description="chitinase" evidence="11">
    <location>
        <begin position="21"/>
        <end position="296"/>
    </location>
</feature>
<gene>
    <name evidence="13" type="ORF">IEQ34_014950</name>
</gene>
<keyword evidence="6" id="KW-0119">Carbohydrate metabolism</keyword>
<dbReference type="PANTHER" id="PTHR22595:SF171">
    <property type="entry name" value="BASIC ENDOCHITINASE B"/>
    <property type="match status" value="1"/>
</dbReference>
<evidence type="ECO:0000256" key="6">
    <source>
        <dbReference type="ARBA" id="ARBA00023277"/>
    </source>
</evidence>
<dbReference type="Gene3D" id="3.30.20.10">
    <property type="entry name" value="Endochitinase, domain 2"/>
    <property type="match status" value="1"/>
</dbReference>
<evidence type="ECO:0000256" key="5">
    <source>
        <dbReference type="ARBA" id="ARBA00023157"/>
    </source>
</evidence>
<comment type="caution">
    <text evidence="13">The sequence shown here is derived from an EMBL/GenBank/DDBJ whole genome shotgun (WGS) entry which is preliminary data.</text>
</comment>
<accession>A0AAV7GN17</accession>
<dbReference type="GO" id="GO:0016998">
    <property type="term" value="P:cell wall macromolecule catabolic process"/>
    <property type="evidence" value="ECO:0007669"/>
    <property type="project" value="InterPro"/>
</dbReference>
<dbReference type="PROSITE" id="PS00774">
    <property type="entry name" value="CHITINASE_19_2"/>
    <property type="match status" value="1"/>
</dbReference>
<dbReference type="GO" id="GO:0050832">
    <property type="term" value="P:defense response to fungus"/>
    <property type="evidence" value="ECO:0007669"/>
    <property type="project" value="TreeGrafter"/>
</dbReference>
<protein>
    <recommendedName>
        <fullName evidence="2">chitinase</fullName>
        <ecNumber evidence="2">3.2.1.14</ecNumber>
    </recommendedName>
</protein>
<evidence type="ECO:0000256" key="9">
    <source>
        <dbReference type="PIRSR" id="PIRSR001060-1"/>
    </source>
</evidence>
<dbReference type="EMBL" id="JAGFBR010000013">
    <property type="protein sequence ID" value="KAH0457043.1"/>
    <property type="molecule type" value="Genomic_DNA"/>
</dbReference>
<evidence type="ECO:0000256" key="4">
    <source>
        <dbReference type="ARBA" id="ARBA00022801"/>
    </source>
</evidence>
<dbReference type="InterPro" id="IPR016283">
    <property type="entry name" value="Glyco_hydro_19"/>
</dbReference>
<dbReference type="Proteomes" id="UP000775213">
    <property type="component" value="Unassembled WGS sequence"/>
</dbReference>
<keyword evidence="8" id="KW-0624">Polysaccharide degradation</keyword>
<evidence type="ECO:0000256" key="1">
    <source>
        <dbReference type="ARBA" id="ARBA00000822"/>
    </source>
</evidence>
<dbReference type="EC" id="3.2.1.14" evidence="2"/>
<name>A0AAV7GN17_DENCH</name>
<evidence type="ECO:0000256" key="7">
    <source>
        <dbReference type="ARBA" id="ARBA00023295"/>
    </source>
</evidence>
<sequence>MKVLALALLFLPGLAPLLRQFGPPSPSPSPLAEKGEAEDSCGGVSSIITRPMFEEMLKHRGDLSCPGSFYTYEAFIAAAEFFPGFGTTGLPATSRRELAAFLGQTSHETRGGWKGAPDGRYSWGYCWIEQLSPPSIYCNTSYVNYPCAVGKSYHGRGPIQLTWNFNYGRAGQYLGSDLLNDPATVKKNATVAFMTAMWFWMTSQPPRPSCHDVITGKWVPSSNDTAAGRLPGFGVITNIVNRGECGHGYDGRVAGRIGFYDRYCQILGTDMGENLDCYNQQPFDWEYDDPSPTQPI</sequence>
<evidence type="ECO:0000259" key="12">
    <source>
        <dbReference type="PROSITE" id="PS00774"/>
    </source>
</evidence>
<keyword evidence="5 10" id="KW-1015">Disulfide bond</keyword>
<evidence type="ECO:0000256" key="2">
    <source>
        <dbReference type="ARBA" id="ARBA00012729"/>
    </source>
</evidence>
<feature type="domain" description="Glycoside hydrolase family 19 catalytic" evidence="12">
    <location>
        <begin position="191"/>
        <end position="201"/>
    </location>
</feature>
<keyword evidence="4" id="KW-0378">Hydrolase</keyword>
<dbReference type="AlphaFoldDB" id="A0AAV7GN17"/>
<dbReference type="Pfam" id="PF00182">
    <property type="entry name" value="Glyco_hydro_19"/>
    <property type="match status" value="1"/>
</dbReference>
<evidence type="ECO:0000313" key="13">
    <source>
        <dbReference type="EMBL" id="KAH0457043.1"/>
    </source>
</evidence>
<dbReference type="PANTHER" id="PTHR22595">
    <property type="entry name" value="CHITINASE-RELATED"/>
    <property type="match status" value="1"/>
</dbReference>
<evidence type="ECO:0000256" key="3">
    <source>
        <dbReference type="ARBA" id="ARBA00022729"/>
    </source>
</evidence>
<dbReference type="GO" id="GO:0006032">
    <property type="term" value="P:chitin catabolic process"/>
    <property type="evidence" value="ECO:0007669"/>
    <property type="project" value="InterPro"/>
</dbReference>
<dbReference type="FunFam" id="3.30.20.10:FF:000001">
    <property type="entry name" value="Endochitinase (Chitinase)"/>
    <property type="match status" value="1"/>
</dbReference>
<evidence type="ECO:0000256" key="10">
    <source>
        <dbReference type="PIRSR" id="PIRSR001060-2"/>
    </source>
</evidence>
<feature type="active site" description="Proton donor" evidence="9">
    <location>
        <position position="108"/>
    </location>
</feature>
<feature type="disulfide bond" evidence="10">
    <location>
        <begin position="65"/>
        <end position="126"/>
    </location>
</feature>
<dbReference type="GO" id="GO:0000272">
    <property type="term" value="P:polysaccharide catabolic process"/>
    <property type="evidence" value="ECO:0007669"/>
    <property type="project" value="UniProtKB-KW"/>
</dbReference>
<dbReference type="InterPro" id="IPR000726">
    <property type="entry name" value="Glyco_hydro_19_cat"/>
</dbReference>
<feature type="signal peptide" evidence="11">
    <location>
        <begin position="1"/>
        <end position="20"/>
    </location>
</feature>
<keyword evidence="14" id="KW-1185">Reference proteome</keyword>
<keyword evidence="7" id="KW-0326">Glycosidase</keyword>
<feature type="disulfide bond" evidence="10">
    <location>
        <begin position="138"/>
        <end position="147"/>
    </location>
</feature>